<evidence type="ECO:0000313" key="2">
    <source>
        <dbReference type="Proteomes" id="UP001234989"/>
    </source>
</evidence>
<organism evidence="1 2">
    <name type="scientific">Solanum verrucosum</name>
    <dbReference type="NCBI Taxonomy" id="315347"/>
    <lineage>
        <taxon>Eukaryota</taxon>
        <taxon>Viridiplantae</taxon>
        <taxon>Streptophyta</taxon>
        <taxon>Embryophyta</taxon>
        <taxon>Tracheophyta</taxon>
        <taxon>Spermatophyta</taxon>
        <taxon>Magnoliopsida</taxon>
        <taxon>eudicotyledons</taxon>
        <taxon>Gunneridae</taxon>
        <taxon>Pentapetalae</taxon>
        <taxon>asterids</taxon>
        <taxon>lamiids</taxon>
        <taxon>Solanales</taxon>
        <taxon>Solanaceae</taxon>
        <taxon>Solanoideae</taxon>
        <taxon>Solaneae</taxon>
        <taxon>Solanum</taxon>
    </lineage>
</organism>
<dbReference type="Proteomes" id="UP001234989">
    <property type="component" value="Chromosome 2"/>
</dbReference>
<accession>A0AAF0Q1H1</accession>
<evidence type="ECO:0000313" key="1">
    <source>
        <dbReference type="EMBL" id="WMV14971.1"/>
    </source>
</evidence>
<dbReference type="EMBL" id="CP133613">
    <property type="protein sequence ID" value="WMV14971.1"/>
    <property type="molecule type" value="Genomic_DNA"/>
</dbReference>
<name>A0AAF0Q1H1_SOLVR</name>
<keyword evidence="2" id="KW-1185">Reference proteome</keyword>
<reference evidence="1" key="1">
    <citation type="submission" date="2023-08" db="EMBL/GenBank/DDBJ databases">
        <title>A de novo genome assembly of Solanum verrucosum Schlechtendal, a Mexican diploid species geographically isolated from the other diploid A-genome species in potato relatives.</title>
        <authorList>
            <person name="Hosaka K."/>
        </authorList>
    </citation>
    <scope>NUCLEOTIDE SEQUENCE</scope>
    <source>
        <tissue evidence="1">Young leaves</tissue>
    </source>
</reference>
<proteinExistence type="predicted"/>
<protein>
    <submittedName>
        <fullName evidence="1">Uncharacterized protein</fullName>
    </submittedName>
</protein>
<dbReference type="AlphaFoldDB" id="A0AAF0Q1H1"/>
<gene>
    <name evidence="1" type="ORF">MTR67_008356</name>
</gene>
<sequence length="39" mass="4379">MAPLFVWCSCGCVHRSQESSICVHSERAKSQTKKVVRVT</sequence>